<evidence type="ECO:0000256" key="1">
    <source>
        <dbReference type="SAM" id="MobiDB-lite"/>
    </source>
</evidence>
<dbReference type="EMBL" id="BPLR01000896">
    <property type="protein sequence ID" value="GIY98193.1"/>
    <property type="molecule type" value="Genomic_DNA"/>
</dbReference>
<evidence type="ECO:0000313" key="3">
    <source>
        <dbReference type="Proteomes" id="UP001054945"/>
    </source>
</evidence>
<feature type="compositionally biased region" description="Basic residues" evidence="1">
    <location>
        <begin position="1"/>
        <end position="10"/>
    </location>
</feature>
<name>A0AAV4XWM6_CAEEX</name>
<protein>
    <submittedName>
        <fullName evidence="2">Uncharacterized protein</fullName>
    </submittedName>
</protein>
<accession>A0AAV4XWM6</accession>
<feature type="compositionally biased region" description="Basic and acidic residues" evidence="1">
    <location>
        <begin position="11"/>
        <end position="29"/>
    </location>
</feature>
<reference evidence="2 3" key="1">
    <citation type="submission" date="2021-06" db="EMBL/GenBank/DDBJ databases">
        <title>Caerostris extrusa draft genome.</title>
        <authorList>
            <person name="Kono N."/>
            <person name="Arakawa K."/>
        </authorList>
    </citation>
    <scope>NUCLEOTIDE SEQUENCE [LARGE SCALE GENOMIC DNA]</scope>
</reference>
<keyword evidence="3" id="KW-1185">Reference proteome</keyword>
<gene>
    <name evidence="2" type="ORF">CEXT_643671</name>
</gene>
<organism evidence="2 3">
    <name type="scientific">Caerostris extrusa</name>
    <name type="common">Bark spider</name>
    <name type="synonym">Caerostris bankana</name>
    <dbReference type="NCBI Taxonomy" id="172846"/>
    <lineage>
        <taxon>Eukaryota</taxon>
        <taxon>Metazoa</taxon>
        <taxon>Ecdysozoa</taxon>
        <taxon>Arthropoda</taxon>
        <taxon>Chelicerata</taxon>
        <taxon>Arachnida</taxon>
        <taxon>Araneae</taxon>
        <taxon>Araneomorphae</taxon>
        <taxon>Entelegynae</taxon>
        <taxon>Araneoidea</taxon>
        <taxon>Araneidae</taxon>
        <taxon>Caerostris</taxon>
    </lineage>
</organism>
<sequence length="104" mass="12556">MEKIGKRKRENLKERKERKKNENEMDGKLPPKMVSNAFSLRRYKELIIQALELAKCEAKRAFDFVSFSWMAILHKMMWNLSIWFSRRLPIELVGCPLWPHIQCY</sequence>
<evidence type="ECO:0000313" key="2">
    <source>
        <dbReference type="EMBL" id="GIY98193.1"/>
    </source>
</evidence>
<proteinExistence type="predicted"/>
<dbReference type="Proteomes" id="UP001054945">
    <property type="component" value="Unassembled WGS sequence"/>
</dbReference>
<comment type="caution">
    <text evidence="2">The sequence shown here is derived from an EMBL/GenBank/DDBJ whole genome shotgun (WGS) entry which is preliminary data.</text>
</comment>
<dbReference type="AlphaFoldDB" id="A0AAV4XWM6"/>
<feature type="region of interest" description="Disordered" evidence="1">
    <location>
        <begin position="1"/>
        <end position="30"/>
    </location>
</feature>